<dbReference type="GO" id="GO:0016020">
    <property type="term" value="C:membrane"/>
    <property type="evidence" value="ECO:0007669"/>
    <property type="project" value="InterPro"/>
</dbReference>
<evidence type="ECO:0000313" key="5">
    <source>
        <dbReference type="Proteomes" id="UP001064489"/>
    </source>
</evidence>
<sequence>MQTRIYIISTPGPRLTTLSCISVASESTFCAIAGEYLTVWKENLVVELLPETVTYLKEKIKERQVDEQENNQYTSVLSISSFCGLFLATLEIWGISDHSALVTGGILCAAISFASKDVFENFLNGLWLRFLEPYKLEDYIVVKFKKSDGKVMDIRLISITIIDKKTRAHVVVPYTSLSQKIISNVSRATRVVVEENLRYHSRTLGISDHSALVTDDILGTVISFTSKNEFKNFLNGLWLRFLEPYKLGDYIVVKSEKLDRKDISDHSAFVTGSILGVVISFASKDVFENFLNELWLRFLKPYKLGDYIVMKSEKLDRKVMAIRLILITIINKKTRAHVVVPYTSLSLNIISNVSLATRVVVDEKFTIPFKDLDKFDSIINSSNQMLRLDFSADDYCKLSGVGEYGIELTLFCRLIKMDNNIGEVHVRTIRQSILINIARIILSSGATIEIKDKKKKNEDD</sequence>
<reference evidence="4" key="1">
    <citation type="journal article" date="2022" name="Plant J.">
        <title>Strategies of tolerance reflected in two North American maple genomes.</title>
        <authorList>
            <person name="McEvoy S.L."/>
            <person name="Sezen U.U."/>
            <person name="Trouern-Trend A."/>
            <person name="McMahon S.M."/>
            <person name="Schaberg P.G."/>
            <person name="Yang J."/>
            <person name="Wegrzyn J.L."/>
            <person name="Swenson N.G."/>
        </authorList>
    </citation>
    <scope>NUCLEOTIDE SEQUENCE</scope>
    <source>
        <strain evidence="4">91603</strain>
    </source>
</reference>
<evidence type="ECO:0000259" key="3">
    <source>
        <dbReference type="Pfam" id="PF00924"/>
    </source>
</evidence>
<keyword evidence="1" id="KW-0813">Transport</keyword>
<keyword evidence="2" id="KW-0407">Ion channel</keyword>
<reference evidence="4" key="2">
    <citation type="submission" date="2023-02" db="EMBL/GenBank/DDBJ databases">
        <authorList>
            <person name="Swenson N.G."/>
            <person name="Wegrzyn J.L."/>
            <person name="Mcevoy S.L."/>
        </authorList>
    </citation>
    <scope>NUCLEOTIDE SEQUENCE</scope>
    <source>
        <strain evidence="4">91603</strain>
        <tissue evidence="4">Leaf</tissue>
    </source>
</reference>
<dbReference type="GO" id="GO:0034220">
    <property type="term" value="P:monoatomic ion transmembrane transport"/>
    <property type="evidence" value="ECO:0007669"/>
    <property type="project" value="UniProtKB-KW"/>
</dbReference>
<protein>
    <recommendedName>
        <fullName evidence="3">Mechanosensitive ion channel MscS domain-containing protein</fullName>
    </recommendedName>
</protein>
<feature type="domain" description="Mechanosensitive ion channel MscS" evidence="3">
    <location>
        <begin position="117"/>
        <end position="187"/>
    </location>
</feature>
<dbReference type="EMBL" id="JAJSOW010000107">
    <property type="protein sequence ID" value="KAI9156392.1"/>
    <property type="molecule type" value="Genomic_DNA"/>
</dbReference>
<organism evidence="4 5">
    <name type="scientific">Acer negundo</name>
    <name type="common">Box elder</name>
    <dbReference type="NCBI Taxonomy" id="4023"/>
    <lineage>
        <taxon>Eukaryota</taxon>
        <taxon>Viridiplantae</taxon>
        <taxon>Streptophyta</taxon>
        <taxon>Embryophyta</taxon>
        <taxon>Tracheophyta</taxon>
        <taxon>Spermatophyta</taxon>
        <taxon>Magnoliopsida</taxon>
        <taxon>eudicotyledons</taxon>
        <taxon>Gunneridae</taxon>
        <taxon>Pentapetalae</taxon>
        <taxon>rosids</taxon>
        <taxon>malvids</taxon>
        <taxon>Sapindales</taxon>
        <taxon>Sapindaceae</taxon>
        <taxon>Hippocastanoideae</taxon>
        <taxon>Acereae</taxon>
        <taxon>Acer</taxon>
    </lineage>
</organism>
<comment type="caution">
    <text evidence="4">The sequence shown here is derived from an EMBL/GenBank/DDBJ whole genome shotgun (WGS) entry which is preliminary data.</text>
</comment>
<dbReference type="AlphaFoldDB" id="A0AAD5NGT8"/>
<dbReference type="InterPro" id="IPR006685">
    <property type="entry name" value="MscS_channel_2nd"/>
</dbReference>
<dbReference type="InterPro" id="IPR010920">
    <property type="entry name" value="LSM_dom_sf"/>
</dbReference>
<keyword evidence="1" id="KW-0406">Ion transport</keyword>
<accession>A0AAD5NGT8</accession>
<name>A0AAD5NGT8_ACENE</name>
<dbReference type="PANTHER" id="PTHR30566">
    <property type="entry name" value="YNAI-RELATED MECHANOSENSITIVE ION CHANNEL"/>
    <property type="match status" value="1"/>
</dbReference>
<dbReference type="Gene3D" id="1.10.287.1260">
    <property type="match status" value="1"/>
</dbReference>
<keyword evidence="5" id="KW-1185">Reference proteome</keyword>
<evidence type="ECO:0000256" key="1">
    <source>
        <dbReference type="ARBA" id="ARBA00023065"/>
    </source>
</evidence>
<feature type="domain" description="Mechanosensitive ion channel MscS" evidence="3">
    <location>
        <begin position="285"/>
        <end position="354"/>
    </location>
</feature>
<dbReference type="PANTHER" id="PTHR30566:SF5">
    <property type="entry name" value="MECHANOSENSITIVE ION CHANNEL PROTEIN 1, MITOCHONDRIAL-RELATED"/>
    <property type="match status" value="1"/>
</dbReference>
<gene>
    <name evidence="4" type="ORF">LWI28_005638</name>
</gene>
<dbReference type="Proteomes" id="UP001064489">
    <property type="component" value="Chromosome 12"/>
</dbReference>
<dbReference type="SUPFAM" id="SSF50182">
    <property type="entry name" value="Sm-like ribonucleoproteins"/>
    <property type="match status" value="1"/>
</dbReference>
<proteinExistence type="predicted"/>
<dbReference type="Pfam" id="PF00924">
    <property type="entry name" value="MS_channel_2nd"/>
    <property type="match status" value="2"/>
</dbReference>
<evidence type="ECO:0000256" key="2">
    <source>
        <dbReference type="ARBA" id="ARBA00023303"/>
    </source>
</evidence>
<evidence type="ECO:0000313" key="4">
    <source>
        <dbReference type="EMBL" id="KAI9156392.1"/>
    </source>
</evidence>